<keyword evidence="10 17" id="KW-0418">Kinase</keyword>
<keyword evidence="11" id="KW-0378">Hydrolase</keyword>
<dbReference type="GO" id="GO:0008033">
    <property type="term" value="P:tRNA processing"/>
    <property type="evidence" value="ECO:0007669"/>
    <property type="project" value="UniProtKB-KW"/>
</dbReference>
<dbReference type="AlphaFoldDB" id="A0A9W8EFU2"/>
<evidence type="ECO:0000256" key="15">
    <source>
        <dbReference type="ARBA" id="ARBA00048679"/>
    </source>
</evidence>
<comment type="catalytic activity">
    <reaction evidence="14">
        <text>L-threonyl-[protein] + ATP = O-phospho-L-threonyl-[protein] + ADP + H(+)</text>
        <dbReference type="Rhea" id="RHEA:46608"/>
        <dbReference type="Rhea" id="RHEA-COMP:11060"/>
        <dbReference type="Rhea" id="RHEA-COMP:11605"/>
        <dbReference type="ChEBI" id="CHEBI:15378"/>
        <dbReference type="ChEBI" id="CHEBI:30013"/>
        <dbReference type="ChEBI" id="CHEBI:30616"/>
        <dbReference type="ChEBI" id="CHEBI:61977"/>
        <dbReference type="ChEBI" id="CHEBI:456216"/>
        <dbReference type="EC" id="2.7.11.1"/>
    </reaction>
</comment>
<comment type="subcellular location">
    <subcellularLocation>
        <location evidence="2">Nucleus</location>
    </subcellularLocation>
</comment>
<keyword evidence="9" id="KW-0547">Nucleotide-binding</keyword>
<dbReference type="GO" id="GO:0005829">
    <property type="term" value="C:cytosol"/>
    <property type="evidence" value="ECO:0007669"/>
    <property type="project" value="TreeGrafter"/>
</dbReference>
<evidence type="ECO:0000256" key="5">
    <source>
        <dbReference type="ARBA" id="ARBA00022527"/>
    </source>
</evidence>
<dbReference type="GO" id="GO:0070525">
    <property type="term" value="P:tRNA threonylcarbamoyladenosine metabolic process"/>
    <property type="evidence" value="ECO:0007669"/>
    <property type="project" value="TreeGrafter"/>
</dbReference>
<evidence type="ECO:0000256" key="8">
    <source>
        <dbReference type="ARBA" id="ARBA00022694"/>
    </source>
</evidence>
<organism evidence="17 18">
    <name type="scientific">Dimargaris verticillata</name>
    <dbReference type="NCBI Taxonomy" id="2761393"/>
    <lineage>
        <taxon>Eukaryota</taxon>
        <taxon>Fungi</taxon>
        <taxon>Fungi incertae sedis</taxon>
        <taxon>Zoopagomycota</taxon>
        <taxon>Kickxellomycotina</taxon>
        <taxon>Dimargaritomycetes</taxon>
        <taxon>Dimargaritales</taxon>
        <taxon>Dimargaritaceae</taxon>
        <taxon>Dimargaris</taxon>
    </lineage>
</organism>
<dbReference type="OrthoDB" id="3399at2759"/>
<keyword evidence="6" id="KW-0597">Phosphoprotein</keyword>
<comment type="function">
    <text evidence="1">Component of the EKC/KEOPS complex that is required for the formation of a threonylcarbamoyl group on adenosine at position 37 (t(6)A37) in tRNAs that read codons beginning with adenine. The complex is probably involved in the transfer of the threonylcarbamoyl moiety of threonylcarbamoyl-AMP (TC-AMP) to the N6 group of A37. BUD32 has ATPase activity in the context of the EKC/KEOPS complex and likely plays a supporting role to the catalytic subunit KAE1. The EKC/KEOPS complex also promotes both telomere uncapping and telomere elongation. The complex is required for efficient recruitment of transcriptional coactivators.</text>
</comment>
<evidence type="ECO:0000256" key="13">
    <source>
        <dbReference type="ARBA" id="ARBA00023242"/>
    </source>
</evidence>
<dbReference type="Pfam" id="PF01163">
    <property type="entry name" value="RIO1"/>
    <property type="match status" value="1"/>
</dbReference>
<dbReference type="PROSITE" id="PS00109">
    <property type="entry name" value="PROTEIN_KINASE_TYR"/>
    <property type="match status" value="1"/>
</dbReference>
<keyword evidence="13" id="KW-0539">Nucleus</keyword>
<dbReference type="GO" id="GO:0005524">
    <property type="term" value="F:ATP binding"/>
    <property type="evidence" value="ECO:0007669"/>
    <property type="project" value="UniProtKB-KW"/>
</dbReference>
<dbReference type="FunFam" id="3.30.200.20:FF:000201">
    <property type="entry name" value="TP53-regulating kinase isoform X1"/>
    <property type="match status" value="1"/>
</dbReference>
<evidence type="ECO:0000256" key="10">
    <source>
        <dbReference type="ARBA" id="ARBA00022777"/>
    </source>
</evidence>
<dbReference type="PANTHER" id="PTHR12209:SF0">
    <property type="entry name" value="EKC_KEOPS COMPLEX SUBUNIT TP53RK"/>
    <property type="match status" value="1"/>
</dbReference>
<evidence type="ECO:0000256" key="11">
    <source>
        <dbReference type="ARBA" id="ARBA00022801"/>
    </source>
</evidence>
<evidence type="ECO:0000256" key="9">
    <source>
        <dbReference type="ARBA" id="ARBA00022741"/>
    </source>
</evidence>
<dbReference type="GO" id="GO:0004674">
    <property type="term" value="F:protein serine/threonine kinase activity"/>
    <property type="evidence" value="ECO:0007669"/>
    <property type="project" value="UniProtKB-KW"/>
</dbReference>
<dbReference type="Gene3D" id="1.10.510.10">
    <property type="entry name" value="Transferase(Phosphotransferase) domain 1"/>
    <property type="match status" value="1"/>
</dbReference>
<dbReference type="PANTHER" id="PTHR12209">
    <property type="entry name" value="NON-SPECIFIC SERINE/THREONINE PROTEIN KINASE"/>
    <property type="match status" value="1"/>
</dbReference>
<name>A0A9W8EFU2_9FUNG</name>
<keyword evidence="5" id="KW-0723">Serine/threonine-protein kinase</keyword>
<dbReference type="InterPro" id="IPR018934">
    <property type="entry name" value="RIO_dom"/>
</dbReference>
<dbReference type="FunFam" id="1.10.510.10:FF:000323">
    <property type="entry name" value="TP53-regulating kinase, putative"/>
    <property type="match status" value="1"/>
</dbReference>
<comment type="caution">
    <text evidence="17">The sequence shown here is derived from an EMBL/GenBank/DDBJ whole genome shotgun (WGS) entry which is preliminary data.</text>
</comment>
<dbReference type="EC" id="2.7.11.1" evidence="4"/>
<sequence length="213" mass="23937">MATLVQQGAEAKVYATSFYGRDAIVKERFPKTYRHPDLDKKLTHKRVVQEARCLARCQRAGIDVPALYNVDTYTNVIYMERIAGRTVKLCLLDPETDQAAAVQVATKIGESLAALHAIDIVHGDLTTSNLFLRDSNGSLAIIDFGLSYHSHMIEDKAVDLYVLERAFLSTHPDSQAIFDRILEVYLAHCKQAQKVFAKLEDVRLRGRKRSMVG</sequence>
<evidence type="ECO:0000259" key="16">
    <source>
        <dbReference type="PROSITE" id="PS50011"/>
    </source>
</evidence>
<evidence type="ECO:0000313" key="17">
    <source>
        <dbReference type="EMBL" id="KAJ1984629.1"/>
    </source>
</evidence>
<evidence type="ECO:0000313" key="18">
    <source>
        <dbReference type="Proteomes" id="UP001151582"/>
    </source>
</evidence>
<dbReference type="GO" id="GO:0016787">
    <property type="term" value="F:hydrolase activity"/>
    <property type="evidence" value="ECO:0007669"/>
    <property type="project" value="UniProtKB-KW"/>
</dbReference>
<evidence type="ECO:0000256" key="14">
    <source>
        <dbReference type="ARBA" id="ARBA00047899"/>
    </source>
</evidence>
<evidence type="ECO:0000256" key="6">
    <source>
        <dbReference type="ARBA" id="ARBA00022553"/>
    </source>
</evidence>
<dbReference type="Gene3D" id="3.30.200.20">
    <property type="entry name" value="Phosphorylase Kinase, domain 1"/>
    <property type="match status" value="1"/>
</dbReference>
<dbReference type="NCBIfam" id="TIGR03724">
    <property type="entry name" value="arch_bud32"/>
    <property type="match status" value="1"/>
</dbReference>
<evidence type="ECO:0000256" key="4">
    <source>
        <dbReference type="ARBA" id="ARBA00012513"/>
    </source>
</evidence>
<dbReference type="GO" id="GO:0000408">
    <property type="term" value="C:EKC/KEOPS complex"/>
    <property type="evidence" value="ECO:0007669"/>
    <property type="project" value="TreeGrafter"/>
</dbReference>
<dbReference type="PROSITE" id="PS50011">
    <property type="entry name" value="PROTEIN_KINASE_DOM"/>
    <property type="match status" value="1"/>
</dbReference>
<accession>A0A9W8EFU2</accession>
<keyword evidence="8" id="KW-0819">tRNA processing</keyword>
<dbReference type="InterPro" id="IPR008266">
    <property type="entry name" value="Tyr_kinase_AS"/>
</dbReference>
<evidence type="ECO:0000256" key="1">
    <source>
        <dbReference type="ARBA" id="ARBA00003747"/>
    </source>
</evidence>
<evidence type="ECO:0000256" key="7">
    <source>
        <dbReference type="ARBA" id="ARBA00022679"/>
    </source>
</evidence>
<dbReference type="InterPro" id="IPR011009">
    <property type="entry name" value="Kinase-like_dom_sf"/>
</dbReference>
<dbReference type="GO" id="GO:0005634">
    <property type="term" value="C:nucleus"/>
    <property type="evidence" value="ECO:0007669"/>
    <property type="project" value="UniProtKB-SubCell"/>
</dbReference>
<keyword evidence="12" id="KW-0067">ATP-binding</keyword>
<gene>
    <name evidence="17" type="primary">BUD32</name>
    <name evidence="17" type="ORF">H4R34_000532</name>
</gene>
<dbReference type="InterPro" id="IPR022495">
    <property type="entry name" value="Bud32"/>
</dbReference>
<dbReference type="Proteomes" id="UP001151582">
    <property type="component" value="Unassembled WGS sequence"/>
</dbReference>
<feature type="domain" description="Protein kinase" evidence="16">
    <location>
        <begin position="1"/>
        <end position="213"/>
    </location>
</feature>
<proteinExistence type="inferred from homology"/>
<dbReference type="EMBL" id="JANBQB010000014">
    <property type="protein sequence ID" value="KAJ1984629.1"/>
    <property type="molecule type" value="Genomic_DNA"/>
</dbReference>
<comment type="catalytic activity">
    <reaction evidence="15">
        <text>L-seryl-[protein] + ATP = O-phospho-L-seryl-[protein] + ADP + H(+)</text>
        <dbReference type="Rhea" id="RHEA:17989"/>
        <dbReference type="Rhea" id="RHEA-COMP:9863"/>
        <dbReference type="Rhea" id="RHEA-COMP:11604"/>
        <dbReference type="ChEBI" id="CHEBI:15378"/>
        <dbReference type="ChEBI" id="CHEBI:29999"/>
        <dbReference type="ChEBI" id="CHEBI:30616"/>
        <dbReference type="ChEBI" id="CHEBI:83421"/>
        <dbReference type="ChEBI" id="CHEBI:456216"/>
        <dbReference type="EC" id="2.7.11.1"/>
    </reaction>
</comment>
<keyword evidence="18" id="KW-1185">Reference proteome</keyword>
<evidence type="ECO:0000256" key="3">
    <source>
        <dbReference type="ARBA" id="ARBA00010630"/>
    </source>
</evidence>
<dbReference type="SUPFAM" id="SSF56112">
    <property type="entry name" value="Protein kinase-like (PK-like)"/>
    <property type="match status" value="1"/>
</dbReference>
<protein>
    <recommendedName>
        <fullName evidence="4">non-specific serine/threonine protein kinase</fullName>
        <ecNumber evidence="4">2.7.11.1</ecNumber>
    </recommendedName>
</protein>
<dbReference type="InterPro" id="IPR000719">
    <property type="entry name" value="Prot_kinase_dom"/>
</dbReference>
<comment type="similarity">
    <text evidence="3">Belongs to the protein kinase superfamily. BUD32 family.</text>
</comment>
<keyword evidence="7 17" id="KW-0808">Transferase</keyword>
<evidence type="ECO:0000256" key="12">
    <source>
        <dbReference type="ARBA" id="ARBA00022840"/>
    </source>
</evidence>
<reference evidence="17" key="1">
    <citation type="submission" date="2022-07" db="EMBL/GenBank/DDBJ databases">
        <title>Phylogenomic reconstructions and comparative analyses of Kickxellomycotina fungi.</title>
        <authorList>
            <person name="Reynolds N.K."/>
            <person name="Stajich J.E."/>
            <person name="Barry K."/>
            <person name="Grigoriev I.V."/>
            <person name="Crous P."/>
            <person name="Smith M.E."/>
        </authorList>
    </citation>
    <scope>NUCLEOTIDE SEQUENCE</scope>
    <source>
        <strain evidence="17">RSA 567</strain>
    </source>
</reference>
<evidence type="ECO:0000256" key="2">
    <source>
        <dbReference type="ARBA" id="ARBA00004123"/>
    </source>
</evidence>